<dbReference type="GO" id="GO:0003743">
    <property type="term" value="F:translation initiation factor activity"/>
    <property type="evidence" value="ECO:0007669"/>
    <property type="project" value="UniProtKB-KW"/>
</dbReference>
<keyword evidence="3 5" id="KW-0694">RNA-binding</keyword>
<feature type="compositionally biased region" description="Basic and acidic residues" evidence="6">
    <location>
        <begin position="69"/>
        <end position="80"/>
    </location>
</feature>
<dbReference type="EMBL" id="KV744959">
    <property type="protein sequence ID" value="OCK80442.1"/>
    <property type="molecule type" value="Genomic_DNA"/>
</dbReference>
<accession>A0A8E2EAP8</accession>
<protein>
    <submittedName>
        <fullName evidence="7">Translation initiation factor eIF4e</fullName>
    </submittedName>
</protein>
<dbReference type="Proteomes" id="UP000250266">
    <property type="component" value="Unassembled WGS sequence"/>
</dbReference>
<dbReference type="SUPFAM" id="SSF55418">
    <property type="entry name" value="eIF4e-like"/>
    <property type="match status" value="1"/>
</dbReference>
<dbReference type="GO" id="GO:0006417">
    <property type="term" value="P:regulation of translation"/>
    <property type="evidence" value="ECO:0007669"/>
    <property type="project" value="UniProtKB-KW"/>
</dbReference>
<dbReference type="AlphaFoldDB" id="A0A8E2EAP8"/>
<evidence type="ECO:0000256" key="4">
    <source>
        <dbReference type="ARBA" id="ARBA00022917"/>
    </source>
</evidence>
<keyword evidence="2" id="KW-0810">Translation regulation</keyword>
<proteinExistence type="inferred from homology"/>
<evidence type="ECO:0000256" key="1">
    <source>
        <dbReference type="ARBA" id="ARBA00022540"/>
    </source>
</evidence>
<evidence type="ECO:0000313" key="8">
    <source>
        <dbReference type="Proteomes" id="UP000250266"/>
    </source>
</evidence>
<evidence type="ECO:0000313" key="7">
    <source>
        <dbReference type="EMBL" id="OCK80442.1"/>
    </source>
</evidence>
<keyword evidence="1 5" id="KW-0396">Initiation factor</keyword>
<dbReference type="InterPro" id="IPR001040">
    <property type="entry name" value="TIF_eIF_4E"/>
</dbReference>
<feature type="region of interest" description="Disordered" evidence="6">
    <location>
        <begin position="1"/>
        <end position="28"/>
    </location>
</feature>
<dbReference type="Gene3D" id="3.30.760.10">
    <property type="entry name" value="RNA Cap, Translation Initiation Factor Eif4e"/>
    <property type="match status" value="1"/>
</dbReference>
<dbReference type="PANTHER" id="PTHR11960:SF66">
    <property type="entry name" value="EUKARYOTIC TRANSLATION INITIATION FACTOR 4E TYPE 3"/>
    <property type="match status" value="1"/>
</dbReference>
<dbReference type="InterPro" id="IPR023398">
    <property type="entry name" value="TIF_eIF4e-like"/>
</dbReference>
<dbReference type="PANTHER" id="PTHR11960">
    <property type="entry name" value="EUKARYOTIC TRANSLATION INITIATION FACTOR 4E RELATED"/>
    <property type="match status" value="1"/>
</dbReference>
<organism evidence="7 8">
    <name type="scientific">Lepidopterella palustris CBS 459.81</name>
    <dbReference type="NCBI Taxonomy" id="1314670"/>
    <lineage>
        <taxon>Eukaryota</taxon>
        <taxon>Fungi</taxon>
        <taxon>Dikarya</taxon>
        <taxon>Ascomycota</taxon>
        <taxon>Pezizomycotina</taxon>
        <taxon>Dothideomycetes</taxon>
        <taxon>Pleosporomycetidae</taxon>
        <taxon>Mytilinidiales</taxon>
        <taxon>Argynnaceae</taxon>
        <taxon>Lepidopterella</taxon>
    </lineage>
</organism>
<dbReference type="Pfam" id="PF01652">
    <property type="entry name" value="IF4E"/>
    <property type="match status" value="1"/>
</dbReference>
<dbReference type="GO" id="GO:0016281">
    <property type="term" value="C:eukaryotic translation initiation factor 4F complex"/>
    <property type="evidence" value="ECO:0007669"/>
    <property type="project" value="TreeGrafter"/>
</dbReference>
<evidence type="ECO:0000256" key="2">
    <source>
        <dbReference type="ARBA" id="ARBA00022845"/>
    </source>
</evidence>
<name>A0A8E2EAP8_9PEZI</name>
<evidence type="ECO:0000256" key="3">
    <source>
        <dbReference type="ARBA" id="ARBA00022884"/>
    </source>
</evidence>
<reference evidence="7 8" key="1">
    <citation type="journal article" date="2016" name="Nat. Commun.">
        <title>Ectomycorrhizal ecology is imprinted in the genome of the dominant symbiotic fungus Cenococcum geophilum.</title>
        <authorList>
            <consortium name="DOE Joint Genome Institute"/>
            <person name="Peter M."/>
            <person name="Kohler A."/>
            <person name="Ohm R.A."/>
            <person name="Kuo A."/>
            <person name="Krutzmann J."/>
            <person name="Morin E."/>
            <person name="Arend M."/>
            <person name="Barry K.W."/>
            <person name="Binder M."/>
            <person name="Choi C."/>
            <person name="Clum A."/>
            <person name="Copeland A."/>
            <person name="Grisel N."/>
            <person name="Haridas S."/>
            <person name="Kipfer T."/>
            <person name="LaButti K."/>
            <person name="Lindquist E."/>
            <person name="Lipzen A."/>
            <person name="Maire R."/>
            <person name="Meier B."/>
            <person name="Mihaltcheva S."/>
            <person name="Molinier V."/>
            <person name="Murat C."/>
            <person name="Poggeler S."/>
            <person name="Quandt C.A."/>
            <person name="Sperisen C."/>
            <person name="Tritt A."/>
            <person name="Tisserant E."/>
            <person name="Crous P.W."/>
            <person name="Henrissat B."/>
            <person name="Nehls U."/>
            <person name="Egli S."/>
            <person name="Spatafora J.W."/>
            <person name="Grigoriev I.V."/>
            <person name="Martin F.M."/>
        </authorList>
    </citation>
    <scope>NUCLEOTIDE SEQUENCE [LARGE SCALE GENOMIC DNA]</scope>
    <source>
        <strain evidence="7 8">CBS 459.81</strain>
    </source>
</reference>
<keyword evidence="4 5" id="KW-0648">Protein biosynthesis</keyword>
<evidence type="ECO:0000256" key="6">
    <source>
        <dbReference type="SAM" id="MobiDB-lite"/>
    </source>
</evidence>
<dbReference type="OrthoDB" id="17977at2759"/>
<feature type="region of interest" description="Disordered" evidence="6">
    <location>
        <begin position="56"/>
        <end position="80"/>
    </location>
</feature>
<comment type="similarity">
    <text evidence="5">Belongs to the eukaryotic initiation factor 4E family.</text>
</comment>
<gene>
    <name evidence="7" type="ORF">K432DRAFT_297652</name>
</gene>
<evidence type="ECO:0000256" key="5">
    <source>
        <dbReference type="RuleBase" id="RU004374"/>
    </source>
</evidence>
<sequence length="265" mass="30025">MAPRFPQLNTADLPPVSEDEIASPARGTEMRKKLLQQLRAPPFVHVWEFWHDRQGRTKSADAEGAENEEEKRSESPNDDPYEARLKSMHEFSDAKGLWGTLNNLPWSSLQLRDSIHLFKKGTKPVWEDPRNYRGGCWTFRVPKEDGIRFFKEIACLATGEIMQEALNTDRTTFKDEICGVSISVRFTSHLITVWNRDGDHKEGIQRLKDVILSELSEDLIPKPSAYYYKKHSEHSGFKAPVGLPMTDATAAIVRTVNVTTAAGGQ</sequence>
<dbReference type="GO" id="GO:0000340">
    <property type="term" value="F:RNA 7-methylguanosine cap binding"/>
    <property type="evidence" value="ECO:0007669"/>
    <property type="project" value="TreeGrafter"/>
</dbReference>
<keyword evidence="8" id="KW-1185">Reference proteome</keyword>